<dbReference type="Gene3D" id="3.40.50.1820">
    <property type="entry name" value="alpha/beta hydrolase"/>
    <property type="match status" value="1"/>
</dbReference>
<reference evidence="5 6" key="1">
    <citation type="submission" date="2022-10" db="EMBL/GenBank/DDBJ databases">
        <title>Alteromonas sp. chi3 Genome sequencing.</title>
        <authorList>
            <person name="Park S."/>
        </authorList>
    </citation>
    <scope>NUCLEOTIDE SEQUENCE [LARGE SCALE GENOMIC DNA]</scope>
    <source>
        <strain evidence="6">chi3</strain>
    </source>
</reference>
<protein>
    <recommendedName>
        <fullName evidence="3">Carboxylic ester hydrolase</fullName>
        <ecNumber evidence="3">3.1.1.-</ecNumber>
    </recommendedName>
</protein>
<dbReference type="SUPFAM" id="SSF53474">
    <property type="entry name" value="alpha/beta-Hydrolases"/>
    <property type="match status" value="1"/>
</dbReference>
<dbReference type="InterPro" id="IPR002018">
    <property type="entry name" value="CarbesteraseB"/>
</dbReference>
<evidence type="ECO:0000313" key="5">
    <source>
        <dbReference type="EMBL" id="MDC8831872.1"/>
    </source>
</evidence>
<keyword evidence="6" id="KW-1185">Reference proteome</keyword>
<proteinExistence type="inferred from homology"/>
<accession>A0ABT5L4T6</accession>
<evidence type="ECO:0000256" key="3">
    <source>
        <dbReference type="RuleBase" id="RU361235"/>
    </source>
</evidence>
<dbReference type="InterPro" id="IPR050309">
    <property type="entry name" value="Type-B_Carboxylest/Lipase"/>
</dbReference>
<evidence type="ECO:0000256" key="1">
    <source>
        <dbReference type="ARBA" id="ARBA00005964"/>
    </source>
</evidence>
<comment type="similarity">
    <text evidence="1 3">Belongs to the type-B carboxylesterase/lipase family.</text>
</comment>
<dbReference type="InterPro" id="IPR019826">
    <property type="entry name" value="Carboxylesterase_B_AS"/>
</dbReference>
<comment type="caution">
    <text evidence="5">The sequence shown here is derived from an EMBL/GenBank/DDBJ whole genome shotgun (WGS) entry which is preliminary data.</text>
</comment>
<evidence type="ECO:0000256" key="2">
    <source>
        <dbReference type="ARBA" id="ARBA00022801"/>
    </source>
</evidence>
<gene>
    <name evidence="5" type="ORF">OIK42_14030</name>
</gene>
<dbReference type="InterPro" id="IPR029058">
    <property type="entry name" value="AB_hydrolase_fold"/>
</dbReference>
<keyword evidence="2 3" id="KW-0378">Hydrolase</keyword>
<dbReference type="PROSITE" id="PS00122">
    <property type="entry name" value="CARBOXYLESTERASE_B_1"/>
    <property type="match status" value="1"/>
</dbReference>
<dbReference type="EMBL" id="JAQQXP010000002">
    <property type="protein sequence ID" value="MDC8831872.1"/>
    <property type="molecule type" value="Genomic_DNA"/>
</dbReference>
<evidence type="ECO:0000313" key="6">
    <source>
        <dbReference type="Proteomes" id="UP001218788"/>
    </source>
</evidence>
<dbReference type="EC" id="3.1.1.-" evidence="3"/>
<evidence type="ECO:0000259" key="4">
    <source>
        <dbReference type="Pfam" id="PF00135"/>
    </source>
</evidence>
<dbReference type="RefSeq" id="WP_273641653.1">
    <property type="nucleotide sequence ID" value="NZ_JAQQXP010000002.1"/>
</dbReference>
<dbReference type="Pfam" id="PF00135">
    <property type="entry name" value="COesterase"/>
    <property type="match status" value="1"/>
</dbReference>
<organism evidence="5 6">
    <name type="scientific">Alteromonas gilva</name>
    <dbReference type="NCBI Taxonomy" id="2987522"/>
    <lineage>
        <taxon>Bacteria</taxon>
        <taxon>Pseudomonadati</taxon>
        <taxon>Pseudomonadota</taxon>
        <taxon>Gammaproteobacteria</taxon>
        <taxon>Alteromonadales</taxon>
        <taxon>Alteromonadaceae</taxon>
        <taxon>Alteromonas/Salinimonas group</taxon>
        <taxon>Alteromonas</taxon>
    </lineage>
</organism>
<name>A0ABT5L4T6_9ALTE</name>
<sequence>MAFSVTAKQQDLNPTKVVTTSNGEIQGSMVTPDIQAFLGIPYAAPPVRDLRWRDPQPVSSWQGVYHADQFGPQCMQPQRGIMTNQYSGSEVTSEDCLYLNVWAKTGIEKAPVIVFIHGGGFFIGAGSMPLYGGEQVAQHGAVFVNLNYRVGPLGFLAHPELTNESSHSTSGNYGFLDQVAALRWVHDNIDKFGGDPANVTIVGQSAGSMSVLALQASPLTKGLFHRAVGMSGALLAATGPFSLRSLDVAENDGIRLQEIWNANNLAELRALPADRLVVPRKPSSPPVGPIVDGYVLPTEISKIFSRKAQNDVPLLVGFTRDEAFGGLGPVDSLADYQKRAAATFGERASEFLALYPASDDRQAISQARAADRDNTIALGMDSWARMQSSYGDAPVYSYMFSRPHVYPDDVIITNLDPASAGAYHTSEVPFWLGTLESFNRFRTLRDWREADRDFSHKMIDSLVAFARTGSPTIEAFNWPQYDPSQPVLLELGDIAKPKPWPAAKKFEFFRAAQRPPKDVEQVRD</sequence>
<feature type="domain" description="Carboxylesterase type B" evidence="4">
    <location>
        <begin position="15"/>
        <end position="493"/>
    </location>
</feature>
<dbReference type="Proteomes" id="UP001218788">
    <property type="component" value="Unassembled WGS sequence"/>
</dbReference>
<dbReference type="PANTHER" id="PTHR11559">
    <property type="entry name" value="CARBOXYLESTERASE"/>
    <property type="match status" value="1"/>
</dbReference>